<evidence type="ECO:0000259" key="1">
    <source>
        <dbReference type="Pfam" id="PF13649"/>
    </source>
</evidence>
<dbReference type="CDD" id="cd02440">
    <property type="entry name" value="AdoMet_MTases"/>
    <property type="match status" value="1"/>
</dbReference>
<dbReference type="GO" id="GO:0032259">
    <property type="term" value="P:methylation"/>
    <property type="evidence" value="ECO:0007669"/>
    <property type="project" value="UniProtKB-KW"/>
</dbReference>
<dbReference type="OrthoDB" id="74240at2759"/>
<reference evidence="2 3" key="1">
    <citation type="journal article" date="2013" name="PLoS ONE">
        <title>Predicting the Proteins of Angomonas deanei, Strigomonas culicis and Their Respective Endosymbionts Reveals New Aspects of the Trypanosomatidae Family.</title>
        <authorList>
            <person name="Motta M.C."/>
            <person name="Martins A.C."/>
            <person name="de Souza S.S."/>
            <person name="Catta-Preta C.M."/>
            <person name="Silva R."/>
            <person name="Klein C.C."/>
            <person name="de Almeida L.G."/>
            <person name="de Lima Cunha O."/>
            <person name="Ciapina L.P."/>
            <person name="Brocchi M."/>
            <person name="Colabardini A.C."/>
            <person name="de Araujo Lima B."/>
            <person name="Machado C.R."/>
            <person name="de Almeida Soares C.M."/>
            <person name="Probst C.M."/>
            <person name="de Menezes C.B."/>
            <person name="Thompson C.E."/>
            <person name="Bartholomeu D.C."/>
            <person name="Gradia D.F."/>
            <person name="Pavoni D.P."/>
            <person name="Grisard E.C."/>
            <person name="Fantinatti-Garboggini F."/>
            <person name="Marchini F.K."/>
            <person name="Rodrigues-Luiz G.F."/>
            <person name="Wagner G."/>
            <person name="Goldman G.H."/>
            <person name="Fietto J.L."/>
            <person name="Elias M.C."/>
            <person name="Goldman M.H."/>
            <person name="Sagot M.F."/>
            <person name="Pereira M."/>
            <person name="Stoco P.H."/>
            <person name="de Mendonca-Neto R.P."/>
            <person name="Teixeira S.M."/>
            <person name="Maciel T.E."/>
            <person name="de Oliveira Mendes T.A."/>
            <person name="Urmenyi T.P."/>
            <person name="de Souza W."/>
            <person name="Schenkman S."/>
            <person name="de Vasconcelos A.T."/>
        </authorList>
    </citation>
    <scope>NUCLEOTIDE SEQUENCE [LARGE SCALE GENOMIC DNA]</scope>
</reference>
<keyword evidence="2" id="KW-0808">Transferase</keyword>
<dbReference type="Pfam" id="PF13649">
    <property type="entry name" value="Methyltransf_25"/>
    <property type="match status" value="1"/>
</dbReference>
<name>S9UTP8_9TRYP</name>
<protein>
    <submittedName>
        <fullName evidence="2">Type 11 methyltransferase</fullName>
    </submittedName>
</protein>
<dbReference type="EMBL" id="ATMH01002943">
    <property type="protein sequence ID" value="EPY32174.1"/>
    <property type="molecule type" value="Genomic_DNA"/>
</dbReference>
<feature type="domain" description="Methyltransferase" evidence="1">
    <location>
        <begin position="201"/>
        <end position="272"/>
    </location>
</feature>
<evidence type="ECO:0000313" key="2">
    <source>
        <dbReference type="EMBL" id="EPY32174.1"/>
    </source>
</evidence>
<dbReference type="InterPro" id="IPR029063">
    <property type="entry name" value="SAM-dependent_MTases_sf"/>
</dbReference>
<dbReference type="Gene3D" id="3.40.50.150">
    <property type="entry name" value="Vaccinia Virus protein VP39"/>
    <property type="match status" value="1"/>
</dbReference>
<accession>S9UTP8</accession>
<sequence>MEPQLRTTIDRGCSILRAGFVLLHSKDQKANLRCIRCVSQSVYLHYSFFLFFCHAALTKNFLNPLSLHFLHTKLLYLALFSFTLMPEPRHFRIDIRSREDYDELHPQDSYSFPWENIRNEACALPERSCSLDIIMKNDEKGPEVKAFFDRLGFLSVNYVTFASLPSEQLTRETTEGFCWSPNPYLKDKIQQVEQEIGVGTVLDVGCGSCRDMIFLSTRGWFVTGIDNREKLLQQGLALSQKYCVSEHILPLVSNIKQGLPLRNDAFDMIHICRFIDRLLMDVLCKKVKKNGLFLYSHFLEGCEKTEVGHPKNRNGFFENGELERILIKNNFTIVDCVYNELPDRRPMINISARRE</sequence>
<gene>
    <name evidence="2" type="ORF">STCU_02943</name>
</gene>
<evidence type="ECO:0000313" key="3">
    <source>
        <dbReference type="Proteomes" id="UP000015354"/>
    </source>
</evidence>
<comment type="caution">
    <text evidence="2">The sequence shown here is derived from an EMBL/GenBank/DDBJ whole genome shotgun (WGS) entry which is preliminary data.</text>
</comment>
<dbReference type="InterPro" id="IPR041698">
    <property type="entry name" value="Methyltransf_25"/>
</dbReference>
<dbReference type="GO" id="GO:0008168">
    <property type="term" value="F:methyltransferase activity"/>
    <property type="evidence" value="ECO:0007669"/>
    <property type="project" value="UniProtKB-KW"/>
</dbReference>
<organism evidence="2 3">
    <name type="scientific">Strigomonas culicis</name>
    <dbReference type="NCBI Taxonomy" id="28005"/>
    <lineage>
        <taxon>Eukaryota</taxon>
        <taxon>Discoba</taxon>
        <taxon>Euglenozoa</taxon>
        <taxon>Kinetoplastea</taxon>
        <taxon>Metakinetoplastina</taxon>
        <taxon>Trypanosomatida</taxon>
        <taxon>Trypanosomatidae</taxon>
        <taxon>Strigomonadinae</taxon>
        <taxon>Strigomonas</taxon>
    </lineage>
</organism>
<dbReference type="SUPFAM" id="SSF53335">
    <property type="entry name" value="S-adenosyl-L-methionine-dependent methyltransferases"/>
    <property type="match status" value="1"/>
</dbReference>
<dbReference type="AlphaFoldDB" id="S9UTP8"/>
<proteinExistence type="predicted"/>
<dbReference type="Proteomes" id="UP000015354">
    <property type="component" value="Unassembled WGS sequence"/>
</dbReference>
<keyword evidence="2" id="KW-0489">Methyltransferase</keyword>
<keyword evidence="3" id="KW-1185">Reference proteome</keyword>